<gene>
    <name evidence="2" type="ORF">DFI_14645</name>
</gene>
<geneLocation type="plasmid" evidence="3">
    <name>pdfi1</name>
</geneLocation>
<feature type="chain" id="PRO_5011216344" evidence="1">
    <location>
        <begin position="19"/>
        <end position="266"/>
    </location>
</feature>
<organism evidence="2 3">
    <name type="scientific">Deinococcus ficus</name>
    <dbReference type="NCBI Taxonomy" id="317577"/>
    <lineage>
        <taxon>Bacteria</taxon>
        <taxon>Thermotogati</taxon>
        <taxon>Deinococcota</taxon>
        <taxon>Deinococci</taxon>
        <taxon>Deinococcales</taxon>
        <taxon>Deinococcaceae</taxon>
        <taxon>Deinococcus</taxon>
    </lineage>
</organism>
<evidence type="ECO:0000313" key="2">
    <source>
        <dbReference type="EMBL" id="ASN82423.1"/>
    </source>
</evidence>
<keyword evidence="1" id="KW-0732">Signal</keyword>
<evidence type="ECO:0000256" key="1">
    <source>
        <dbReference type="SAM" id="SignalP"/>
    </source>
</evidence>
<feature type="signal peptide" evidence="1">
    <location>
        <begin position="1"/>
        <end position="18"/>
    </location>
</feature>
<dbReference type="EMBL" id="CP021082">
    <property type="protein sequence ID" value="ASN82423.1"/>
    <property type="molecule type" value="Genomic_DNA"/>
</dbReference>
<keyword evidence="2" id="KW-0614">Plasmid</keyword>
<keyword evidence="3" id="KW-1185">Reference proteome</keyword>
<protein>
    <submittedName>
        <fullName evidence="2">Uncharacterized protein</fullName>
    </submittedName>
</protein>
<dbReference type="Proteomes" id="UP000259030">
    <property type="component" value="Plasmid pDFI1"/>
</dbReference>
<reference evidence="2 3" key="1">
    <citation type="submission" date="2017-05" db="EMBL/GenBank/DDBJ databases">
        <title>The complete genome sequence of Deinococcus ficus isolated from the rhizosphere of the Ficus religiosa L. in Taiwan.</title>
        <authorList>
            <person name="Wu K.-M."/>
            <person name="Liao T.-L."/>
            <person name="Liu Y.-M."/>
            <person name="Young C.-C."/>
            <person name="Tsai S.-F."/>
        </authorList>
    </citation>
    <scope>NUCLEOTIDE SEQUENCE [LARGE SCALE GENOMIC DNA]</scope>
    <source>
        <strain evidence="2 3">CC-FR2-10</strain>
        <plasmid evidence="3">pdfi1</plasmid>
    </source>
</reference>
<sequence>MKRLLCLTALCCGVPASAQSWLSAAVPGTGWLLQQPGTPGTAYQVRATDWTADRSRLIVRLTPVRLTGEPALTGAALNGYLYAQGDVAWIVFEDGPARYACGVPLAKTPPPVYPQASAGRSVRQAAQGSEPLPQGCLVSRTHRNLFVKLTALPQPQLRQVWQLGFNGLIQTRYNVVWGAPAPAGQATAGAAYDVETGRAYRAQHQTLPGNQGSVITVQIGEERLSCVTTPADQAGSGYAGMIYLQEPGKADPTPTLQDCDLEVMSP</sequence>
<proteinExistence type="predicted"/>
<name>A0A221T0J5_9DEIO</name>
<evidence type="ECO:0000313" key="3">
    <source>
        <dbReference type="Proteomes" id="UP000259030"/>
    </source>
</evidence>
<dbReference type="KEGG" id="dfc:DFI_14645"/>
<dbReference type="RefSeq" id="WP_027464003.1">
    <property type="nucleotide sequence ID" value="NZ_CP021082.1"/>
</dbReference>
<dbReference type="AlphaFoldDB" id="A0A221T0J5"/>
<accession>A0A221T0J5</accession>